<name>A0A4Y6VA11_9PROT</name>
<evidence type="ECO:0000313" key="4">
    <source>
        <dbReference type="EMBL" id="QDH25530.1"/>
    </source>
</evidence>
<dbReference type="Pfam" id="PF13704">
    <property type="entry name" value="Glyco_tranf_2_4"/>
    <property type="match status" value="1"/>
</dbReference>
<keyword evidence="3" id="KW-1133">Transmembrane helix</keyword>
<dbReference type="EMBL" id="CP032485">
    <property type="protein sequence ID" value="QDH25530.1"/>
    <property type="molecule type" value="Genomic_DNA"/>
</dbReference>
<evidence type="ECO:0000313" key="5">
    <source>
        <dbReference type="Proteomes" id="UP000317214"/>
    </source>
</evidence>
<organism evidence="4 5">
    <name type="scientific">Neokomagataea tanensis</name>
    <dbReference type="NCBI Taxonomy" id="661191"/>
    <lineage>
        <taxon>Bacteria</taxon>
        <taxon>Pseudomonadati</taxon>
        <taxon>Pseudomonadota</taxon>
        <taxon>Alphaproteobacteria</taxon>
        <taxon>Acetobacterales</taxon>
        <taxon>Acetobacteraceae</taxon>
        <taxon>Neokomagataea</taxon>
    </lineage>
</organism>
<dbReference type="GO" id="GO:0005737">
    <property type="term" value="C:cytoplasm"/>
    <property type="evidence" value="ECO:0007669"/>
    <property type="project" value="TreeGrafter"/>
</dbReference>
<dbReference type="OrthoDB" id="1997677at2"/>
<proteinExistence type="predicted"/>
<dbReference type="InterPro" id="IPR029044">
    <property type="entry name" value="Nucleotide-diphossugar_trans"/>
</dbReference>
<evidence type="ECO:0000256" key="2">
    <source>
        <dbReference type="ARBA" id="ARBA00022692"/>
    </source>
</evidence>
<keyword evidence="5" id="KW-1185">Reference proteome</keyword>
<dbReference type="SUPFAM" id="SSF53448">
    <property type="entry name" value="Nucleotide-diphospho-sugar transferases"/>
    <property type="match status" value="1"/>
</dbReference>
<sequence>MHRKKRIAVAAIIRDERSDILTWLGWYRNLGVDTLIIFDDGSSDGTTQIIRDAACCFDIRLYKIENQEGSHILRQKDVYLYVLKNIAPYFDWVGFFDADEFLFLEKNQNLADFFAQVPADVGAVAFNWCNYGSSGHVLKPQSPLIWAFDHHSTAQETINRHVKTFIRPAAWSGEWVNVHYFPLKNSRYVDASLNDMRWSKTPGISSETPDWSSGRILHYQARSMEHFIERAKRRRDVTLTVDDFRIIDRNELYAENPKKMWENIAPWIKKVELQSYVRAFKGLDNNQNNKSEYLNSEFNIYEIVHEHYRKKLFALYVPRAGEDKVFIFTVDEGGFPVPIKIEFDYRVCDEFVEYTLISIPSQNKFALQNPTTHKYLCALPSECNLKLSSSRKEISDWEKYSFKECDYPVIHPSLFLLLQDIFSYPVTLESISYFYKIDPKMMYYILPIAVKVLPPEETAQLEILLGFKIL</sequence>
<dbReference type="PANTHER" id="PTHR21461:SF69">
    <property type="entry name" value="GLYCOSYLTRANSFERASE FAMILY 92 PROTEIN"/>
    <property type="match status" value="1"/>
</dbReference>
<protein>
    <submittedName>
        <fullName evidence="4">Glycosyltransferase family 2 protein</fullName>
    </submittedName>
</protein>
<gene>
    <name evidence="4" type="ORF">D5366_10260</name>
</gene>
<dbReference type="GO" id="GO:0016020">
    <property type="term" value="C:membrane"/>
    <property type="evidence" value="ECO:0007669"/>
    <property type="project" value="UniProtKB-SubCell"/>
</dbReference>
<keyword evidence="3" id="KW-0472">Membrane</keyword>
<dbReference type="Gene3D" id="3.90.550.10">
    <property type="entry name" value="Spore Coat Polysaccharide Biosynthesis Protein SpsA, Chain A"/>
    <property type="match status" value="1"/>
</dbReference>
<accession>A0A4Y6VA11</accession>
<evidence type="ECO:0000256" key="1">
    <source>
        <dbReference type="ARBA" id="ARBA00004167"/>
    </source>
</evidence>
<comment type="subcellular location">
    <subcellularLocation>
        <location evidence="1">Membrane</location>
        <topology evidence="1">Single-pass membrane protein</topology>
    </subcellularLocation>
</comment>
<dbReference type="KEGG" id="ntn:D5366_10260"/>
<evidence type="ECO:0000256" key="3">
    <source>
        <dbReference type="ARBA" id="ARBA00022989"/>
    </source>
</evidence>
<dbReference type="PANTHER" id="PTHR21461">
    <property type="entry name" value="GLYCOSYLTRANSFERASE FAMILY 92 PROTEIN"/>
    <property type="match status" value="1"/>
</dbReference>
<dbReference type="RefSeq" id="WP_141493524.1">
    <property type="nucleotide sequence ID" value="NZ_CP032485.1"/>
</dbReference>
<reference evidence="4 5" key="1">
    <citation type="submission" date="2018-09" db="EMBL/GenBank/DDBJ databases">
        <title>The complete genome sequence of Neokomagataea tanensis NBRC 106556(T).</title>
        <authorList>
            <person name="Chua K.-O."/>
            <person name="See-Too W.-S."/>
            <person name="Hong K.-W."/>
            <person name="Yin W.-F."/>
            <person name="Chan K.-G."/>
        </authorList>
    </citation>
    <scope>NUCLEOTIDE SEQUENCE [LARGE SCALE GENOMIC DNA]</scope>
    <source>
        <strain evidence="5">AH13 \ NBRC 106556</strain>
    </source>
</reference>
<dbReference type="GO" id="GO:0016757">
    <property type="term" value="F:glycosyltransferase activity"/>
    <property type="evidence" value="ECO:0007669"/>
    <property type="project" value="TreeGrafter"/>
</dbReference>
<dbReference type="Proteomes" id="UP000317214">
    <property type="component" value="Chromosome"/>
</dbReference>
<keyword evidence="4" id="KW-0808">Transferase</keyword>
<dbReference type="AlphaFoldDB" id="A0A4Y6VA11"/>
<keyword evidence="2" id="KW-0812">Transmembrane</keyword>
<dbReference type="CDD" id="cd00761">
    <property type="entry name" value="Glyco_tranf_GTA_type"/>
    <property type="match status" value="1"/>
</dbReference>